<dbReference type="EMBL" id="JH600068">
    <property type="protein sequence ID" value="EIG53966.1"/>
    <property type="molecule type" value="Genomic_DNA"/>
</dbReference>
<feature type="transmembrane region" description="Helical" evidence="1">
    <location>
        <begin position="6"/>
        <end position="25"/>
    </location>
</feature>
<gene>
    <name evidence="2" type="ORF">DesU5LDRAFT_2300</name>
</gene>
<evidence type="ECO:0000313" key="2">
    <source>
        <dbReference type="EMBL" id="EIG53966.1"/>
    </source>
</evidence>
<feature type="transmembrane region" description="Helical" evidence="1">
    <location>
        <begin position="206"/>
        <end position="224"/>
    </location>
</feature>
<dbReference type="AlphaFoldDB" id="I2Q2G0"/>
<name>I2Q2G0_9BACT</name>
<keyword evidence="1" id="KW-0472">Membrane</keyword>
<accession>I2Q2G0</accession>
<dbReference type="eggNOG" id="ENOG50314PU">
    <property type="taxonomic scope" value="Bacteria"/>
</dbReference>
<protein>
    <recommendedName>
        <fullName evidence="3">DUF4239 domain-containing protein</fullName>
    </recommendedName>
</protein>
<dbReference type="InterPro" id="IPR025333">
    <property type="entry name" value="DUF4239"/>
</dbReference>
<feature type="transmembrane region" description="Helical" evidence="1">
    <location>
        <begin position="46"/>
        <end position="66"/>
    </location>
</feature>
<organism evidence="2">
    <name type="scientific">Desulfovibrio sp. U5L</name>
    <dbReference type="NCBI Taxonomy" id="596152"/>
    <lineage>
        <taxon>Bacteria</taxon>
        <taxon>Pseudomonadati</taxon>
        <taxon>Thermodesulfobacteriota</taxon>
        <taxon>Desulfovibrionia</taxon>
        <taxon>Desulfovibrionales</taxon>
        <taxon>Desulfovibrionaceae</taxon>
        <taxon>Desulfovibrio</taxon>
    </lineage>
</organism>
<dbReference type="OrthoDB" id="5447235at2"/>
<evidence type="ECO:0008006" key="3">
    <source>
        <dbReference type="Google" id="ProtNLM"/>
    </source>
</evidence>
<feature type="transmembrane region" description="Helical" evidence="1">
    <location>
        <begin position="179"/>
        <end position="197"/>
    </location>
</feature>
<sequence>MNPYVQVFGAIGAVSLVLTCGLSLLRRRTCRQGENGWDLNTSVFSLFASLYAFFLGFCVVTLWNAFGVAKTIAAEEANALQTASYLSRAFNQSGGFRQALAAYAAEVVRQEWPAMDVEDAMSGQAQLRFDQIWDAYRVLMPEDKADNTLYANLGTVLENASRQRNARALLLRGNVSPPVWVIIVFGFGGVCLGLFCANPCADKGQAIMSFMVLFTTLSCIYFIFDISSPFSGTLNVPPTAFVNVLERMGQLTPSLSAATTPAG</sequence>
<evidence type="ECO:0000256" key="1">
    <source>
        <dbReference type="SAM" id="Phobius"/>
    </source>
</evidence>
<keyword evidence="1" id="KW-0812">Transmembrane</keyword>
<reference evidence="2" key="1">
    <citation type="submission" date="2011-11" db="EMBL/GenBank/DDBJ databases">
        <title>Improved High-Quality Draft sequence of Desulfovibrio sp. U5L.</title>
        <authorList>
            <consortium name="US DOE Joint Genome Institute"/>
            <person name="Lucas S."/>
            <person name="Han J."/>
            <person name="Lapidus A."/>
            <person name="Cheng J.-F."/>
            <person name="Goodwin L."/>
            <person name="Pitluck S."/>
            <person name="Peters L."/>
            <person name="Ovchinnikova G."/>
            <person name="Held B."/>
            <person name="Detter J.C."/>
            <person name="Han C."/>
            <person name="Tapia R."/>
            <person name="Land M."/>
            <person name="Hauser L."/>
            <person name="Kyrpides N."/>
            <person name="Ivanova N."/>
            <person name="Pagani I."/>
            <person name="Gabster J."/>
            <person name="Walker C."/>
            <person name="Stolyar S."/>
            <person name="Stahl D."/>
            <person name="Arkin A."/>
            <person name="Dehal P."/>
            <person name="Hazen T."/>
            <person name="Woyke T."/>
        </authorList>
    </citation>
    <scope>NUCLEOTIDE SEQUENCE [LARGE SCALE GENOMIC DNA]</scope>
    <source>
        <strain evidence="2">U5L</strain>
    </source>
</reference>
<dbReference type="HOGENOM" id="CLU_1088716_0_0_7"/>
<dbReference type="Pfam" id="PF14023">
    <property type="entry name" value="Bestrophin-like"/>
    <property type="match status" value="1"/>
</dbReference>
<proteinExistence type="predicted"/>
<keyword evidence="1" id="KW-1133">Transmembrane helix</keyword>
<dbReference type="STRING" id="596152.DesU5LDRAFT_2300"/>